<keyword evidence="1" id="KW-0479">Metal-binding</keyword>
<organism evidence="4 5">
    <name type="scientific">Anaeramoeba flamelloides</name>
    <dbReference type="NCBI Taxonomy" id="1746091"/>
    <lineage>
        <taxon>Eukaryota</taxon>
        <taxon>Metamonada</taxon>
        <taxon>Anaeramoebidae</taxon>
        <taxon>Anaeramoeba</taxon>
    </lineage>
</organism>
<proteinExistence type="predicted"/>
<dbReference type="SMART" id="SM00584">
    <property type="entry name" value="TLDc"/>
    <property type="match status" value="1"/>
</dbReference>
<dbReference type="Proteomes" id="UP001146793">
    <property type="component" value="Unassembled WGS sequence"/>
</dbReference>
<protein>
    <recommendedName>
        <fullName evidence="6">B box-type domain-containing protein</fullName>
    </recommendedName>
</protein>
<evidence type="ECO:0008006" key="6">
    <source>
        <dbReference type="Google" id="ProtNLM"/>
    </source>
</evidence>
<evidence type="ECO:0000259" key="3">
    <source>
        <dbReference type="PROSITE" id="PS51886"/>
    </source>
</evidence>
<dbReference type="InterPro" id="IPR047153">
    <property type="entry name" value="TRIM45/56/19-like"/>
</dbReference>
<dbReference type="CDD" id="cd19757">
    <property type="entry name" value="Bbox1"/>
    <property type="match status" value="1"/>
</dbReference>
<dbReference type="SMART" id="SM00336">
    <property type="entry name" value="BBOX"/>
    <property type="match status" value="2"/>
</dbReference>
<sequence>MINHPIESQQTQNQPSDKFCSECKEEGNTNTKAKYWCDDCSQFYCEKHSFIIHKFRAFKDHKPTLLDFFEDIYNPIERVCQKHQLKYEYYCINDEEILCAKCILDSHNNHEIKQLRKCGKIIQSVDDEFNDIQNQIRQMIKHKNSFLTKIIQETNNIKEQNKYYTKLVNEQIQTLFQCLDRRKKEILLSIGKEQSQKILLLGEQSEQVKGSIEYIEQFKKYINFFKKSKKNNDYFGMMKQKIEISKIKKFLKEQDFELNAKSGTNKIFVIDELLQSIESLTFHTSFSVEESSIIMEEEFYELETINVEVFLKFLKNKRNTKNKIYINCTILDTMDKIIFESKDVVSKVMEDNEKHRFNIKYQIEEYGDFKLKLEINNTQFPLQAFSMRKLTIKSNILNNKQVKELMKYLPKNKKYHLNFDKNKHGSKNDLFHRYCDFKGSSVVVCINEMGFVFGGYSDIGWGNTNGGEYIHSDKCFLFYCGNNSQLPKILKLTGSDNDKALVWGNDYGPVFGPENSIYITKDFQRVYHRDSTVYENPPNGSMEFYGHRSWSESPLRNLECFCENK</sequence>
<dbReference type="AlphaFoldDB" id="A0AAV7Y6T8"/>
<accession>A0AAV7Y6T8</accession>
<dbReference type="PANTHER" id="PTHR25462">
    <property type="entry name" value="BONUS, ISOFORM C-RELATED"/>
    <property type="match status" value="1"/>
</dbReference>
<evidence type="ECO:0000313" key="5">
    <source>
        <dbReference type="Proteomes" id="UP001146793"/>
    </source>
</evidence>
<feature type="domain" description="TLDc" evidence="3">
    <location>
        <begin position="391"/>
        <end position="537"/>
    </location>
</feature>
<dbReference type="PROSITE" id="PS51886">
    <property type="entry name" value="TLDC"/>
    <property type="match status" value="1"/>
</dbReference>
<dbReference type="Pfam" id="PF00643">
    <property type="entry name" value="zf-B_box"/>
    <property type="match status" value="1"/>
</dbReference>
<comment type="caution">
    <text evidence="4">The sequence shown here is derived from an EMBL/GenBank/DDBJ whole genome shotgun (WGS) entry which is preliminary data.</text>
</comment>
<keyword evidence="1" id="KW-0863">Zinc-finger</keyword>
<dbReference type="GO" id="GO:0008270">
    <property type="term" value="F:zinc ion binding"/>
    <property type="evidence" value="ECO:0007669"/>
    <property type="project" value="UniProtKB-KW"/>
</dbReference>
<dbReference type="Gene3D" id="3.30.160.60">
    <property type="entry name" value="Classic Zinc Finger"/>
    <property type="match status" value="1"/>
</dbReference>
<evidence type="ECO:0000256" key="1">
    <source>
        <dbReference type="PROSITE-ProRule" id="PRU00024"/>
    </source>
</evidence>
<dbReference type="SUPFAM" id="SSF57845">
    <property type="entry name" value="B-box zinc-binding domain"/>
    <property type="match status" value="1"/>
</dbReference>
<dbReference type="PANTHER" id="PTHR25462:SF296">
    <property type="entry name" value="MEIOTIC P26, ISOFORM F"/>
    <property type="match status" value="1"/>
</dbReference>
<dbReference type="InterPro" id="IPR000315">
    <property type="entry name" value="Znf_B-box"/>
</dbReference>
<dbReference type="EMBL" id="JANTQA010000070">
    <property type="protein sequence ID" value="KAJ3425547.1"/>
    <property type="molecule type" value="Genomic_DNA"/>
</dbReference>
<keyword evidence="1" id="KW-0862">Zinc</keyword>
<evidence type="ECO:0000313" key="4">
    <source>
        <dbReference type="EMBL" id="KAJ3425547.1"/>
    </source>
</evidence>
<feature type="domain" description="B box-type" evidence="2">
    <location>
        <begin position="75"/>
        <end position="115"/>
    </location>
</feature>
<reference evidence="4" key="1">
    <citation type="submission" date="2022-08" db="EMBL/GenBank/DDBJ databases">
        <title>Novel sulphate-reducing endosymbionts in the free-living metamonad Anaeramoeba.</title>
        <authorList>
            <person name="Jerlstrom-Hultqvist J."/>
            <person name="Cepicka I."/>
            <person name="Gallot-Lavallee L."/>
            <person name="Salas-Leiva D."/>
            <person name="Curtis B.A."/>
            <person name="Zahonova K."/>
            <person name="Pipaliya S."/>
            <person name="Dacks J."/>
            <person name="Roger A.J."/>
        </authorList>
    </citation>
    <scope>NUCLEOTIDE SEQUENCE</scope>
    <source>
        <strain evidence="4">Busselton2</strain>
    </source>
</reference>
<dbReference type="Pfam" id="PF07534">
    <property type="entry name" value="TLD"/>
    <property type="match status" value="1"/>
</dbReference>
<gene>
    <name evidence="4" type="ORF">M0812_27992</name>
</gene>
<name>A0AAV7Y6T8_9EUKA</name>
<dbReference type="InterPro" id="IPR006571">
    <property type="entry name" value="TLDc_dom"/>
</dbReference>
<evidence type="ECO:0000259" key="2">
    <source>
        <dbReference type="PROSITE" id="PS50119"/>
    </source>
</evidence>
<dbReference type="PROSITE" id="PS50119">
    <property type="entry name" value="ZF_BBOX"/>
    <property type="match status" value="1"/>
</dbReference>